<evidence type="ECO:0000256" key="1">
    <source>
        <dbReference type="ARBA" id="ARBA00004651"/>
    </source>
</evidence>
<gene>
    <name evidence="17" type="ORF">LBPG_04232</name>
</gene>
<evidence type="ECO:0000256" key="9">
    <source>
        <dbReference type="ARBA" id="ARBA00022840"/>
    </source>
</evidence>
<geneLocation type="plasmid" evidence="17 18">
    <name>2</name>
</geneLocation>
<dbReference type="Proteomes" id="UP000015927">
    <property type="component" value="Plasmid 2"/>
</dbReference>
<keyword evidence="6 15" id="KW-0479">Metal-binding</keyword>
<dbReference type="Gene3D" id="3.40.1110.10">
    <property type="entry name" value="Calcium-transporting ATPase, cytoplasmic domain N"/>
    <property type="match status" value="1"/>
</dbReference>
<accession>A0A806KR99</accession>
<dbReference type="KEGG" id="lpi:LBPG_04232"/>
<name>A0A806KR99_LACPA</name>
<keyword evidence="17" id="KW-0614">Plasmid</keyword>
<dbReference type="SFLD" id="SFLDS00003">
    <property type="entry name" value="Haloacid_Dehalogenase"/>
    <property type="match status" value="1"/>
</dbReference>
<dbReference type="PRINTS" id="PR00120">
    <property type="entry name" value="HATPASE"/>
</dbReference>
<keyword evidence="12" id="KW-0186">Copper</keyword>
<dbReference type="GO" id="GO:0005507">
    <property type="term" value="F:copper ion binding"/>
    <property type="evidence" value="ECO:0007669"/>
    <property type="project" value="TreeGrafter"/>
</dbReference>
<evidence type="ECO:0000256" key="7">
    <source>
        <dbReference type="ARBA" id="ARBA00022741"/>
    </source>
</evidence>
<dbReference type="InterPro" id="IPR023214">
    <property type="entry name" value="HAD_sf"/>
</dbReference>
<keyword evidence="13 15" id="KW-0472">Membrane</keyword>
<dbReference type="InterPro" id="IPR044492">
    <property type="entry name" value="P_typ_ATPase_HD_dom"/>
</dbReference>
<dbReference type="InterPro" id="IPR027256">
    <property type="entry name" value="P-typ_ATPase_IB"/>
</dbReference>
<evidence type="ECO:0000256" key="14">
    <source>
        <dbReference type="ARBA" id="ARBA00049289"/>
    </source>
</evidence>
<feature type="domain" description="P-type ATPase A" evidence="16">
    <location>
        <begin position="292"/>
        <end position="393"/>
    </location>
</feature>
<evidence type="ECO:0000259" key="16">
    <source>
        <dbReference type="Pfam" id="PF00122"/>
    </source>
</evidence>
<comment type="subcellular location">
    <subcellularLocation>
        <location evidence="1">Cell membrane</location>
        <topology evidence="1">Multi-pass membrane protein</topology>
    </subcellularLocation>
</comment>
<dbReference type="PANTHER" id="PTHR43520:SF8">
    <property type="entry name" value="P-TYPE CU(+) TRANSPORTER"/>
    <property type="match status" value="1"/>
</dbReference>
<evidence type="ECO:0000256" key="10">
    <source>
        <dbReference type="ARBA" id="ARBA00022967"/>
    </source>
</evidence>
<comment type="catalytic activity">
    <reaction evidence="14">
        <text>Cu(+)(in) + ATP + H2O = Cu(+)(out) + ADP + phosphate + H(+)</text>
        <dbReference type="Rhea" id="RHEA:25792"/>
        <dbReference type="ChEBI" id="CHEBI:15377"/>
        <dbReference type="ChEBI" id="CHEBI:15378"/>
        <dbReference type="ChEBI" id="CHEBI:30616"/>
        <dbReference type="ChEBI" id="CHEBI:43474"/>
        <dbReference type="ChEBI" id="CHEBI:49552"/>
        <dbReference type="ChEBI" id="CHEBI:456216"/>
        <dbReference type="EC" id="7.2.2.8"/>
    </reaction>
</comment>
<evidence type="ECO:0000256" key="8">
    <source>
        <dbReference type="ARBA" id="ARBA00022796"/>
    </source>
</evidence>
<dbReference type="EMBL" id="CP002393">
    <property type="protein sequence ID" value="AGT63748.1"/>
    <property type="molecule type" value="Genomic_DNA"/>
</dbReference>
<evidence type="ECO:0000256" key="12">
    <source>
        <dbReference type="ARBA" id="ARBA00023008"/>
    </source>
</evidence>
<feature type="transmembrane region" description="Helical" evidence="15">
    <location>
        <begin position="435"/>
        <end position="460"/>
    </location>
</feature>
<evidence type="ECO:0000256" key="5">
    <source>
        <dbReference type="ARBA" id="ARBA00022692"/>
    </source>
</evidence>
<comment type="similarity">
    <text evidence="2 15">Belongs to the cation transport ATPase (P-type) (TC 3.A.3) family. Type IB subfamily.</text>
</comment>
<keyword evidence="7 15" id="KW-0547">Nucleotide-binding</keyword>
<reference evidence="17 18" key="1">
    <citation type="submission" date="2010-12" db="EMBL/GenBank/DDBJ databases">
        <title>The Genome Sequence of Lactobacillus paracasei subsp. paracasei strain 8700:2.</title>
        <authorList>
            <consortium name="The Broad Institute Genome Sequencing Platform"/>
            <person name="Ward D."/>
            <person name="Earl A."/>
            <person name="Feldgarden M."/>
            <person name="Young S.K."/>
            <person name="Gargeya S."/>
            <person name="Zeng Q."/>
            <person name="Alvarado L."/>
            <person name="Berlin A."/>
            <person name="Bochicchio J."/>
            <person name="Chapman S.B."/>
            <person name="Chen Z."/>
            <person name="Freedman E."/>
            <person name="Gellesch M."/>
            <person name="Goldberg J."/>
            <person name="Griggs A."/>
            <person name="Gujja S."/>
            <person name="Heilman E."/>
            <person name="Heiman D."/>
            <person name="Howarth C."/>
            <person name="Mehta T."/>
            <person name="Neiman D."/>
            <person name="Pearson M."/>
            <person name="Roberts A."/>
            <person name="Saif S."/>
            <person name="Shea T."/>
            <person name="Shenoy N."/>
            <person name="Sisk P."/>
            <person name="Stolte C."/>
            <person name="Sykes S."/>
            <person name="White J."/>
            <person name="Yandava C."/>
            <person name="Saulnier D."/>
            <person name="Haas B."/>
            <person name="Nusbaum C."/>
            <person name="Birren B."/>
        </authorList>
    </citation>
    <scope>NUCLEOTIDE SEQUENCE [LARGE SCALE GENOMIC DNA]</scope>
    <source>
        <strain evidence="17 18">8700:2</strain>
        <plasmid evidence="17 18">2</plasmid>
    </source>
</reference>
<dbReference type="SFLD" id="SFLDF00027">
    <property type="entry name" value="p-type_atpase"/>
    <property type="match status" value="1"/>
</dbReference>
<dbReference type="NCBIfam" id="TIGR01494">
    <property type="entry name" value="ATPase_P-type"/>
    <property type="match status" value="1"/>
</dbReference>
<dbReference type="SUPFAM" id="SSF81665">
    <property type="entry name" value="Calcium ATPase, transmembrane domain M"/>
    <property type="match status" value="1"/>
</dbReference>
<dbReference type="InterPro" id="IPR018303">
    <property type="entry name" value="ATPase_P-typ_P_site"/>
</dbReference>
<dbReference type="GO" id="GO:0140581">
    <property type="term" value="F:P-type monovalent copper transporter activity"/>
    <property type="evidence" value="ECO:0007669"/>
    <property type="project" value="UniProtKB-EC"/>
</dbReference>
<dbReference type="GO" id="GO:0016887">
    <property type="term" value="F:ATP hydrolysis activity"/>
    <property type="evidence" value="ECO:0007669"/>
    <property type="project" value="InterPro"/>
</dbReference>
<dbReference type="NCBIfam" id="TIGR01525">
    <property type="entry name" value="ATPase-IB_hvy"/>
    <property type="match status" value="1"/>
</dbReference>
<evidence type="ECO:0000256" key="11">
    <source>
        <dbReference type="ARBA" id="ARBA00022989"/>
    </source>
</evidence>
<dbReference type="InterPro" id="IPR023299">
    <property type="entry name" value="ATPase_P-typ_cyto_dom_N"/>
</dbReference>
<dbReference type="GO" id="GO:0005524">
    <property type="term" value="F:ATP binding"/>
    <property type="evidence" value="ECO:0007669"/>
    <property type="project" value="UniProtKB-UniRule"/>
</dbReference>
<feature type="transmembrane region" description="Helical" evidence="15">
    <location>
        <begin position="778"/>
        <end position="797"/>
    </location>
</feature>
<dbReference type="InterPro" id="IPR008250">
    <property type="entry name" value="ATPase_P-typ_transduc_dom_A_sf"/>
</dbReference>
<evidence type="ECO:0000256" key="2">
    <source>
        <dbReference type="ARBA" id="ARBA00006024"/>
    </source>
</evidence>
<feature type="transmembrane region" description="Helical" evidence="15">
    <location>
        <begin position="255"/>
        <end position="274"/>
    </location>
</feature>
<dbReference type="GO" id="GO:0055070">
    <property type="term" value="P:copper ion homeostasis"/>
    <property type="evidence" value="ECO:0007669"/>
    <property type="project" value="TreeGrafter"/>
</dbReference>
<feature type="transmembrane region" description="Helical" evidence="15">
    <location>
        <begin position="180"/>
        <end position="203"/>
    </location>
</feature>
<evidence type="ECO:0000256" key="6">
    <source>
        <dbReference type="ARBA" id="ARBA00022723"/>
    </source>
</evidence>
<keyword evidence="4 15" id="KW-1003">Cell membrane</keyword>
<keyword evidence="10" id="KW-1278">Translocase</keyword>
<dbReference type="Gene3D" id="3.40.50.1000">
    <property type="entry name" value="HAD superfamily/HAD-like"/>
    <property type="match status" value="1"/>
</dbReference>
<dbReference type="SFLD" id="SFLDG00002">
    <property type="entry name" value="C1.7:_P-type_atpase_like"/>
    <property type="match status" value="1"/>
</dbReference>
<dbReference type="Gene3D" id="2.70.150.10">
    <property type="entry name" value="Calcium-transporting ATPase, cytoplasmic transduction domain A"/>
    <property type="match status" value="1"/>
</dbReference>
<dbReference type="InterPro" id="IPR023298">
    <property type="entry name" value="ATPase_P-typ_TM_dom_sf"/>
</dbReference>
<feature type="transmembrane region" description="Helical" evidence="15">
    <location>
        <begin position="409"/>
        <end position="429"/>
    </location>
</feature>
<dbReference type="InterPro" id="IPR036412">
    <property type="entry name" value="HAD-like_sf"/>
</dbReference>
<dbReference type="NCBIfam" id="TIGR01511">
    <property type="entry name" value="ATPase-IB1_Cu"/>
    <property type="match status" value="1"/>
</dbReference>
<dbReference type="AlphaFoldDB" id="A0A806KR99"/>
<dbReference type="FunFam" id="2.70.150.10:FF:000020">
    <property type="entry name" value="Copper-exporting P-type ATPase A"/>
    <property type="match status" value="1"/>
</dbReference>
<dbReference type="GO" id="GO:0043682">
    <property type="term" value="F:P-type divalent copper transporter activity"/>
    <property type="evidence" value="ECO:0007669"/>
    <property type="project" value="TreeGrafter"/>
</dbReference>
<keyword evidence="5 15" id="KW-0812">Transmembrane</keyword>
<dbReference type="InterPro" id="IPR001757">
    <property type="entry name" value="P_typ_ATPase"/>
</dbReference>
<dbReference type="InterPro" id="IPR059000">
    <property type="entry name" value="ATPase_P-type_domA"/>
</dbReference>
<feature type="transmembrane region" description="Helical" evidence="15">
    <location>
        <begin position="157"/>
        <end position="174"/>
    </location>
</feature>
<sequence length="803" mass="86094">MAWCSAKQKPKYKNLVEKSRARGFPHKELIFRLLTALLRTLIFRGSIIMANKEDHMNMKNMSAKNMENNESNMSHMDHDDMKMDHDMTETDHNQMNMDHDMAEMDHGQMNMDHSQMNMNHETMNMSGMNHGDMDMAGTDMMMHGGSMMHMGNLKVKFWVSVVLAIPVLLLAPIMGLNVSILSFSSPLIVGIIIVLFDTALYFYGGMPFLKGAKAEIQDKSPEMMTLVTLGISVSYFYSLYAFIANNFLNPANHVMDFSFELATLILIMLLGHWIEMNALMGAGEALQKMAALLPKTAHLVTDNGETKEVPVSDLKVGQAFQVRSGESIPADGVITAGESTVNEALVTGESAAVTKNVGDKVIGGATNNNGTLTVKISGTGDSGYLSQVMKMVQNAQQAKSKAEDKADLVAKYLFYAALGVGIIAFFAWLPQGLATAMTIMVTVFVIACPHALGLAIPLVVSRSTTIGAQNGLLVRNRQAIEASQHVSHVLLDKTGTLTEGKFTVNALIPNDGIDETTLLSRLAALENNSTHPLAQAIITEAQAKNIEVVAAEKSQNIPGVGISGNVDGTDYTIVNGNYLTKQGIRFDEAAADKWAAKGNSVSFLLQGTQVQGMVAEGDTIKAGAKELISGLQRRGITPVMLTGDNPKAAEHVANLLGLTEFHAGLLPDDKQKIIADYQAKGNHVIMVGDGVNDAPSLAAADIGIAIGAGTDVAIDSADVVLVKSEPSDILHFLDLAKITNRKMVQNLWWGAGYNIVAIPLAAGVLSFIGIILDPAVGAAVMAMSTIIVAINAMGLTGEKIKNV</sequence>
<proteinExistence type="inferred from homology"/>
<dbReference type="GO" id="GO:0005886">
    <property type="term" value="C:plasma membrane"/>
    <property type="evidence" value="ECO:0007669"/>
    <property type="project" value="UniProtKB-SubCell"/>
</dbReference>
<keyword evidence="11 15" id="KW-1133">Transmembrane helix</keyword>
<feature type="transmembrane region" description="Helical" evidence="15">
    <location>
        <begin position="224"/>
        <end position="243"/>
    </location>
</feature>
<dbReference type="SUPFAM" id="SSF81653">
    <property type="entry name" value="Calcium ATPase, transduction domain A"/>
    <property type="match status" value="1"/>
</dbReference>
<protein>
    <recommendedName>
        <fullName evidence="3">P-type Cu(+) transporter</fullName>
        <ecNumber evidence="3">7.2.2.8</ecNumber>
    </recommendedName>
</protein>
<feature type="transmembrane region" description="Helical" evidence="15">
    <location>
        <begin position="747"/>
        <end position="772"/>
    </location>
</feature>
<keyword evidence="8" id="KW-0406">Ion transport</keyword>
<dbReference type="PANTHER" id="PTHR43520">
    <property type="entry name" value="ATP7, ISOFORM B"/>
    <property type="match status" value="1"/>
</dbReference>
<dbReference type="Pfam" id="PF00702">
    <property type="entry name" value="Hydrolase"/>
    <property type="match status" value="1"/>
</dbReference>
<dbReference type="Pfam" id="PF00122">
    <property type="entry name" value="E1-E2_ATPase"/>
    <property type="match status" value="1"/>
</dbReference>
<dbReference type="EC" id="7.2.2.8" evidence="3"/>
<keyword evidence="8" id="KW-0813">Transport</keyword>
<dbReference type="PROSITE" id="PS00154">
    <property type="entry name" value="ATPASE_E1_E2"/>
    <property type="match status" value="1"/>
</dbReference>
<evidence type="ECO:0000256" key="13">
    <source>
        <dbReference type="ARBA" id="ARBA00023136"/>
    </source>
</evidence>
<evidence type="ECO:0000256" key="3">
    <source>
        <dbReference type="ARBA" id="ARBA00012517"/>
    </source>
</evidence>
<dbReference type="SUPFAM" id="SSF56784">
    <property type="entry name" value="HAD-like"/>
    <property type="match status" value="1"/>
</dbReference>
<dbReference type="PRINTS" id="PR00119">
    <property type="entry name" value="CATATPASE"/>
</dbReference>
<evidence type="ECO:0000256" key="4">
    <source>
        <dbReference type="ARBA" id="ARBA00022475"/>
    </source>
</evidence>
<dbReference type="CDD" id="cd07552">
    <property type="entry name" value="P-type_ATPase_Cu-like"/>
    <property type="match status" value="1"/>
</dbReference>
<keyword evidence="8" id="KW-0187">Copper transport</keyword>
<evidence type="ECO:0000313" key="17">
    <source>
        <dbReference type="EMBL" id="AGT63748.1"/>
    </source>
</evidence>
<evidence type="ECO:0000256" key="15">
    <source>
        <dbReference type="RuleBase" id="RU362081"/>
    </source>
</evidence>
<keyword evidence="9 15" id="KW-0067">ATP-binding</keyword>
<organism evidence="17 18">
    <name type="scientific">Lacticaseibacillus paracasei subsp. paracasei 8700:2</name>
    <dbReference type="NCBI Taxonomy" id="537973"/>
    <lineage>
        <taxon>Bacteria</taxon>
        <taxon>Bacillati</taxon>
        <taxon>Bacillota</taxon>
        <taxon>Bacilli</taxon>
        <taxon>Lactobacillales</taxon>
        <taxon>Lactobacillaceae</taxon>
        <taxon>Lacticaseibacillus</taxon>
    </lineage>
</organism>
<evidence type="ECO:0000313" key="18">
    <source>
        <dbReference type="Proteomes" id="UP000015927"/>
    </source>
</evidence>